<dbReference type="EMBL" id="JACDUH010000003">
    <property type="protein sequence ID" value="MBA2851851.1"/>
    <property type="molecule type" value="Genomic_DNA"/>
</dbReference>
<dbReference type="AlphaFoldDB" id="A0A7J9NX27"/>
<dbReference type="RefSeq" id="WP_181501670.1">
    <property type="nucleotide sequence ID" value="NZ_JACDUH010000003.1"/>
</dbReference>
<proteinExistence type="predicted"/>
<name>A0A7J9NX27_METMI</name>
<protein>
    <submittedName>
        <fullName evidence="1">Uncharacterized protein</fullName>
    </submittedName>
</protein>
<sequence length="67" mass="7565">MKIVCAHSDIELVDVCEIFDLTHVSVYNDGRMQQKFVDKNGNEYIFPYVNIGIVSDSVFSKLGIPVL</sequence>
<evidence type="ECO:0000313" key="2">
    <source>
        <dbReference type="Proteomes" id="UP000564425"/>
    </source>
</evidence>
<evidence type="ECO:0000313" key="1">
    <source>
        <dbReference type="EMBL" id="MBA2851851.1"/>
    </source>
</evidence>
<gene>
    <name evidence="1" type="ORF">HNP86_002010</name>
</gene>
<reference evidence="1 2" key="1">
    <citation type="submission" date="2020-07" db="EMBL/GenBank/DDBJ databases">
        <title>Genomic Encyclopedia of Type Strains, Phase IV (KMG-V): Genome sequencing to study the core and pangenomes of soil and plant-associated prokaryotes.</title>
        <authorList>
            <person name="Whitman W."/>
        </authorList>
    </citation>
    <scope>NUCLEOTIDE SEQUENCE [LARGE SCALE GENOMIC DNA]</scope>
    <source>
        <strain evidence="1 2">A1</strain>
    </source>
</reference>
<accession>A0A7J9NX27</accession>
<comment type="caution">
    <text evidence="1">The sequence shown here is derived from an EMBL/GenBank/DDBJ whole genome shotgun (WGS) entry which is preliminary data.</text>
</comment>
<dbReference type="Proteomes" id="UP000564425">
    <property type="component" value="Unassembled WGS sequence"/>
</dbReference>
<organism evidence="1 2">
    <name type="scientific">Methanococcus maripaludis</name>
    <name type="common">Methanococcus deltae</name>
    <dbReference type="NCBI Taxonomy" id="39152"/>
    <lineage>
        <taxon>Archaea</taxon>
        <taxon>Methanobacteriati</taxon>
        <taxon>Methanobacteriota</taxon>
        <taxon>Methanomada group</taxon>
        <taxon>Methanococci</taxon>
        <taxon>Methanococcales</taxon>
        <taxon>Methanococcaceae</taxon>
        <taxon>Methanococcus</taxon>
    </lineage>
</organism>